<sequence>MKRQNGFTLIELVVVIVILGILAVTAAPRFLNLQGDARSSTLEGLKGAINGAAGIVYGKAAIRGVESSSTEADVDGIKTVYGYPKATANGITSALQLDTSSEWVVQYDGKANKAVFTQKTKTTYADAKAVRDGECYIEYSEATSSAAPTITIDKDKC</sequence>
<evidence type="ECO:0000313" key="2">
    <source>
        <dbReference type="EMBL" id="ELR66323.1"/>
    </source>
</evidence>
<comment type="caution">
    <text evidence="2">The sequence shown here is derived from an EMBL/GenBank/DDBJ whole genome shotgun (WGS) entry which is preliminary data.</text>
</comment>
<dbReference type="PATRIC" id="fig|1056511.3.peg.1578"/>
<dbReference type="Pfam" id="PF07963">
    <property type="entry name" value="N_methyl"/>
    <property type="match status" value="1"/>
</dbReference>
<dbReference type="AlphaFoldDB" id="L8JDJ3"/>
<name>L8JDJ3_9GAMM</name>
<dbReference type="InterPro" id="IPR045584">
    <property type="entry name" value="Pilin-like"/>
</dbReference>
<organism evidence="2 3">
    <name type="scientific">Photobacterium marinum</name>
    <dbReference type="NCBI Taxonomy" id="1056511"/>
    <lineage>
        <taxon>Bacteria</taxon>
        <taxon>Pseudomonadati</taxon>
        <taxon>Pseudomonadota</taxon>
        <taxon>Gammaproteobacteria</taxon>
        <taxon>Vibrionales</taxon>
        <taxon>Vibrionaceae</taxon>
        <taxon>Photobacterium</taxon>
    </lineage>
</organism>
<dbReference type="OrthoDB" id="5902365at2"/>
<reference evidence="2 3" key="1">
    <citation type="submission" date="2012-12" db="EMBL/GenBank/DDBJ databases">
        <title>Genome Assembly of Photobacterium sp. AK15.</title>
        <authorList>
            <person name="Khatri I."/>
            <person name="Vaidya B."/>
            <person name="Srinivas T.N.R."/>
            <person name="Subramanian S."/>
            <person name="Pinnaka A."/>
        </authorList>
    </citation>
    <scope>NUCLEOTIDE SEQUENCE [LARGE SCALE GENOMIC DNA]</scope>
    <source>
        <strain evidence="2 3">AK15</strain>
    </source>
</reference>
<protein>
    <submittedName>
        <fullName evidence="2">MSHA pilin protein MshA</fullName>
    </submittedName>
</protein>
<keyword evidence="1" id="KW-0472">Membrane</keyword>
<dbReference type="RefSeq" id="WP_007464288.1">
    <property type="nucleotide sequence ID" value="NZ_AMZO01000007.1"/>
</dbReference>
<keyword evidence="1" id="KW-1133">Transmembrane helix</keyword>
<evidence type="ECO:0000313" key="3">
    <source>
        <dbReference type="Proteomes" id="UP000011134"/>
    </source>
</evidence>
<proteinExistence type="predicted"/>
<keyword evidence="1" id="KW-0812">Transmembrane</keyword>
<evidence type="ECO:0000256" key="1">
    <source>
        <dbReference type="SAM" id="Phobius"/>
    </source>
</evidence>
<keyword evidence="3" id="KW-1185">Reference proteome</keyword>
<dbReference type="EMBL" id="AMZO01000007">
    <property type="protein sequence ID" value="ELR66323.1"/>
    <property type="molecule type" value="Genomic_DNA"/>
</dbReference>
<dbReference type="InterPro" id="IPR012902">
    <property type="entry name" value="N_methyl_site"/>
</dbReference>
<gene>
    <name evidence="2" type="ORF">C942_04758</name>
</gene>
<dbReference type="SUPFAM" id="SSF54523">
    <property type="entry name" value="Pili subunits"/>
    <property type="match status" value="1"/>
</dbReference>
<feature type="transmembrane region" description="Helical" evidence="1">
    <location>
        <begin position="12"/>
        <end position="31"/>
    </location>
</feature>
<dbReference type="Proteomes" id="UP000011134">
    <property type="component" value="Unassembled WGS sequence"/>
</dbReference>
<accession>L8JDJ3</accession>
<dbReference type="NCBIfam" id="TIGR02532">
    <property type="entry name" value="IV_pilin_GFxxxE"/>
    <property type="match status" value="1"/>
</dbReference>
<dbReference type="Gene3D" id="3.30.700.10">
    <property type="entry name" value="Glycoprotein, Type 4 Pilin"/>
    <property type="match status" value="1"/>
</dbReference>